<sequence>MGKPKIPNLEPQRTRSSTAQTLGFVLLCLTSVLSVVQGLGFDLASFNSPIKGSPVNRRDSTDILIIGAGPAGALAATLLRRQGRRVTVIEREVFPRFSIGESLLPQSMGLLEAAGMLQDVVEAGFQYKNGAAFARGEERTAFDFREKSSAGWGTTYQVQRARFDQVLADHATRQGAEIRYGHQVLAADVAGERPRLTVRAPDGGEYAIDGEFLLDASGFGRTLPRLLQLDTPSDFPPRGALFTHVEDGIAQGGPAAANFDREKILITVHPRHCDVWYWLIPFSNGRASLGVVAEQSFLEGYAGSDTERLQALVGEDPGLSRLLANARWDTPARQIKGYAANVKSLWGHNFALLGNAGEFLDPVFSSGVTIALKSATLAAAALQRQAAGETVDWEADYARPLKRGVDTFRAFVRAWYDGRFQQIIFHPHKNETIKRMISAILAGYAWDETNPFVAQPERRLASLEAACEVGG</sequence>
<dbReference type="OrthoDB" id="103324at2"/>
<organism evidence="3 4">
    <name type="scientific">Chitiniphilus eburneus</name>
    <dbReference type="NCBI Taxonomy" id="2571148"/>
    <lineage>
        <taxon>Bacteria</taxon>
        <taxon>Pseudomonadati</taxon>
        <taxon>Pseudomonadota</taxon>
        <taxon>Betaproteobacteria</taxon>
        <taxon>Neisseriales</taxon>
        <taxon>Chitinibacteraceae</taxon>
        <taxon>Chitiniphilus</taxon>
    </lineage>
</organism>
<dbReference type="AlphaFoldDB" id="A0A4U0PR19"/>
<dbReference type="InterPro" id="IPR050816">
    <property type="entry name" value="Flavin-dep_Halogenase_NPB"/>
</dbReference>
<evidence type="ECO:0000313" key="3">
    <source>
        <dbReference type="EMBL" id="TJZ70697.1"/>
    </source>
</evidence>
<evidence type="ECO:0000256" key="1">
    <source>
        <dbReference type="SAM" id="Phobius"/>
    </source>
</evidence>
<comment type="caution">
    <text evidence="3">The sequence shown here is derived from an EMBL/GenBank/DDBJ whole genome shotgun (WGS) entry which is preliminary data.</text>
</comment>
<dbReference type="Gene3D" id="3.50.50.60">
    <property type="entry name" value="FAD/NAD(P)-binding domain"/>
    <property type="match status" value="1"/>
</dbReference>
<dbReference type="InterPro" id="IPR002938">
    <property type="entry name" value="FAD-bd"/>
</dbReference>
<keyword evidence="4" id="KW-1185">Reference proteome</keyword>
<dbReference type="SUPFAM" id="SSF51905">
    <property type="entry name" value="FAD/NAD(P)-binding domain"/>
    <property type="match status" value="1"/>
</dbReference>
<reference evidence="3 4" key="1">
    <citation type="submission" date="2019-04" db="EMBL/GenBank/DDBJ databases">
        <title>Chitiniphilus eburnea sp. nov., a novel chitinolytic bacterium isolated from aquaculture sludge.</title>
        <authorList>
            <person name="Sheng M."/>
        </authorList>
    </citation>
    <scope>NUCLEOTIDE SEQUENCE [LARGE SCALE GENOMIC DNA]</scope>
    <source>
        <strain evidence="3 4">HX-2-15</strain>
    </source>
</reference>
<keyword evidence="1" id="KW-1133">Transmembrane helix</keyword>
<evidence type="ECO:0000313" key="4">
    <source>
        <dbReference type="Proteomes" id="UP000310016"/>
    </source>
</evidence>
<proteinExistence type="predicted"/>
<dbReference type="GO" id="GO:0071949">
    <property type="term" value="F:FAD binding"/>
    <property type="evidence" value="ECO:0007669"/>
    <property type="project" value="InterPro"/>
</dbReference>
<gene>
    <name evidence="3" type="ORF">FAZ21_13985</name>
</gene>
<dbReference type="Proteomes" id="UP000310016">
    <property type="component" value="Unassembled WGS sequence"/>
</dbReference>
<protein>
    <submittedName>
        <fullName evidence="3">FAD-dependent oxidoreductase</fullName>
    </submittedName>
</protein>
<dbReference type="Pfam" id="PF01494">
    <property type="entry name" value="FAD_binding_3"/>
    <property type="match status" value="1"/>
</dbReference>
<accession>A0A4U0PR19</accession>
<feature type="domain" description="FAD-binding" evidence="2">
    <location>
        <begin position="61"/>
        <end position="220"/>
    </location>
</feature>
<name>A0A4U0PR19_9NEIS</name>
<dbReference type="PANTHER" id="PTHR43747">
    <property type="entry name" value="FAD-BINDING PROTEIN"/>
    <property type="match status" value="1"/>
</dbReference>
<dbReference type="EMBL" id="SUMF01000018">
    <property type="protein sequence ID" value="TJZ70697.1"/>
    <property type="molecule type" value="Genomic_DNA"/>
</dbReference>
<dbReference type="InterPro" id="IPR036188">
    <property type="entry name" value="FAD/NAD-bd_sf"/>
</dbReference>
<feature type="transmembrane region" description="Helical" evidence="1">
    <location>
        <begin position="21"/>
        <end position="41"/>
    </location>
</feature>
<keyword evidence="1" id="KW-0472">Membrane</keyword>
<dbReference type="PANTHER" id="PTHR43747:SF1">
    <property type="entry name" value="SLR1998 PROTEIN"/>
    <property type="match status" value="1"/>
</dbReference>
<keyword evidence="1" id="KW-0812">Transmembrane</keyword>
<evidence type="ECO:0000259" key="2">
    <source>
        <dbReference type="Pfam" id="PF01494"/>
    </source>
</evidence>